<dbReference type="Proteomes" id="UP000191116">
    <property type="component" value="Unassembled WGS sequence"/>
</dbReference>
<organism evidence="1 2">
    <name type="scientific">Photobacterium toruni</name>
    <dbReference type="NCBI Taxonomy" id="1935446"/>
    <lineage>
        <taxon>Bacteria</taxon>
        <taxon>Pseudomonadati</taxon>
        <taxon>Pseudomonadota</taxon>
        <taxon>Gammaproteobacteria</taxon>
        <taxon>Vibrionales</taxon>
        <taxon>Vibrionaceae</taxon>
        <taxon>Photobacterium</taxon>
    </lineage>
</organism>
<evidence type="ECO:0008006" key="3">
    <source>
        <dbReference type="Google" id="ProtNLM"/>
    </source>
</evidence>
<protein>
    <recommendedName>
        <fullName evidence="3">DUF2946 domain-containing protein</fullName>
    </recommendedName>
</protein>
<dbReference type="OrthoDB" id="5829272at2"/>
<sequence>MYIKRLHTIWITSFTLIALLLSSVAFSAPLMSIKMLGMNNSMMTMSLPMDCCDDESMTPHQHHQAQQSTVHCDKMGGIDNCCSVACLSNIAFLPSQFEHLSQPSNLTLIAIEKTHQLNTTTPTLYRPPIA</sequence>
<evidence type="ECO:0000313" key="1">
    <source>
        <dbReference type="EMBL" id="SKA35630.1"/>
    </source>
</evidence>
<name>A0A1T4T529_9GAMM</name>
<gene>
    <name evidence="1" type="ORF">CZ814_01963</name>
</gene>
<dbReference type="EMBL" id="FUWP01000009">
    <property type="protein sequence ID" value="SKA35630.1"/>
    <property type="molecule type" value="Genomic_DNA"/>
</dbReference>
<accession>A0A1T4T529</accession>
<dbReference type="RefSeq" id="WP_080174790.1">
    <property type="nucleotide sequence ID" value="NZ_AP024854.1"/>
</dbReference>
<evidence type="ECO:0000313" key="2">
    <source>
        <dbReference type="Proteomes" id="UP000191116"/>
    </source>
</evidence>
<dbReference type="AlphaFoldDB" id="A0A1T4T529"/>
<reference evidence="1 2" key="1">
    <citation type="submission" date="2017-02" db="EMBL/GenBank/DDBJ databases">
        <authorList>
            <person name="Peterson S.W."/>
        </authorList>
    </citation>
    <scope>NUCLEOTIDE SEQUENCE [LARGE SCALE GENOMIC DNA]</scope>
    <source>
        <strain evidence="1 2">CECT 9189</strain>
    </source>
</reference>
<proteinExistence type="predicted"/>